<organism evidence="1 2">
    <name type="scientific">Steinernema glaseri</name>
    <dbReference type="NCBI Taxonomy" id="37863"/>
    <lineage>
        <taxon>Eukaryota</taxon>
        <taxon>Metazoa</taxon>
        <taxon>Ecdysozoa</taxon>
        <taxon>Nematoda</taxon>
        <taxon>Chromadorea</taxon>
        <taxon>Rhabditida</taxon>
        <taxon>Tylenchina</taxon>
        <taxon>Panagrolaimomorpha</taxon>
        <taxon>Strongyloidoidea</taxon>
        <taxon>Steinernematidae</taxon>
        <taxon>Steinernema</taxon>
    </lineage>
</organism>
<proteinExistence type="predicted"/>
<dbReference type="WBParaSite" id="L893_g25591.t1">
    <property type="protein sequence ID" value="L893_g25591.t1"/>
    <property type="gene ID" value="L893_g25591"/>
</dbReference>
<evidence type="ECO:0000313" key="2">
    <source>
        <dbReference type="WBParaSite" id="L893_g25591.t1"/>
    </source>
</evidence>
<reference evidence="2" key="1">
    <citation type="submission" date="2016-11" db="UniProtKB">
        <authorList>
            <consortium name="WormBaseParasite"/>
        </authorList>
    </citation>
    <scope>IDENTIFICATION</scope>
</reference>
<evidence type="ECO:0000313" key="1">
    <source>
        <dbReference type="Proteomes" id="UP000095287"/>
    </source>
</evidence>
<dbReference type="AlphaFoldDB" id="A0A1I7ZEN1"/>
<sequence length="132" mass="15014">MVYGQEEDRHWIVLRQAMSYGREDQGDELILANDKKPFSLSCLFMQKLDVEFSESSFEQINLPGPINGRFQFSSTPPVFLYAMKKKNNIIPVMRPGAYQIKKCRLVGLQNSSGSAQELPYTFRGKTMVGKVA</sequence>
<accession>A0A1I7ZEN1</accession>
<dbReference type="Proteomes" id="UP000095287">
    <property type="component" value="Unplaced"/>
</dbReference>
<protein>
    <submittedName>
        <fullName evidence="2">CIA30 domain-containing protein</fullName>
    </submittedName>
</protein>
<keyword evidence="1" id="KW-1185">Reference proteome</keyword>
<name>A0A1I7ZEN1_9BILA</name>